<keyword evidence="5" id="KW-1185">Reference proteome</keyword>
<dbReference type="RefSeq" id="WP_094473436.1">
    <property type="nucleotide sequence ID" value="NZ_NOXT01000103.1"/>
</dbReference>
<comment type="caution">
    <text evidence="4">The sequence shown here is derived from an EMBL/GenBank/DDBJ whole genome shotgun (WGS) entry which is preliminary data.</text>
</comment>
<dbReference type="GO" id="GO:0016747">
    <property type="term" value="F:acyltransferase activity, transferring groups other than amino-acyl groups"/>
    <property type="evidence" value="ECO:0007669"/>
    <property type="project" value="InterPro"/>
</dbReference>
<reference evidence="4 5" key="1">
    <citation type="submission" date="2017-07" db="EMBL/GenBank/DDBJ databases">
        <title>Sandarakinorhabdus cyanobacteriorum sp. nov., a novel bacterium isolated from cyanobacterial aggregates in a eutrophic lake.</title>
        <authorList>
            <person name="Cai H."/>
        </authorList>
    </citation>
    <scope>NUCLEOTIDE SEQUENCE [LARGE SCALE GENOMIC DNA]</scope>
    <source>
        <strain evidence="4 5">TH057</strain>
    </source>
</reference>
<name>A0A255YL90_9SPHN</name>
<dbReference type="OrthoDB" id="143110at2"/>
<dbReference type="Pfam" id="PF00583">
    <property type="entry name" value="Acetyltransf_1"/>
    <property type="match status" value="1"/>
</dbReference>
<feature type="domain" description="N-acetyltransferase" evidence="3">
    <location>
        <begin position="5"/>
        <end position="172"/>
    </location>
</feature>
<protein>
    <recommendedName>
        <fullName evidence="3">N-acetyltransferase domain-containing protein</fullName>
    </recommendedName>
</protein>
<evidence type="ECO:0000259" key="3">
    <source>
        <dbReference type="PROSITE" id="PS51186"/>
    </source>
</evidence>
<evidence type="ECO:0000256" key="2">
    <source>
        <dbReference type="ARBA" id="ARBA00023315"/>
    </source>
</evidence>
<keyword evidence="1" id="KW-0808">Transferase</keyword>
<gene>
    <name evidence="4" type="ORF">CHU93_07255</name>
</gene>
<dbReference type="AlphaFoldDB" id="A0A255YL90"/>
<dbReference type="Proteomes" id="UP000216991">
    <property type="component" value="Unassembled WGS sequence"/>
</dbReference>
<evidence type="ECO:0000256" key="1">
    <source>
        <dbReference type="ARBA" id="ARBA00022679"/>
    </source>
</evidence>
<keyword evidence="2" id="KW-0012">Acyltransferase</keyword>
<organism evidence="4 5">
    <name type="scientific">Sandarakinorhabdus cyanobacteriorum</name>
    <dbReference type="NCBI Taxonomy" id="1981098"/>
    <lineage>
        <taxon>Bacteria</taxon>
        <taxon>Pseudomonadati</taxon>
        <taxon>Pseudomonadota</taxon>
        <taxon>Alphaproteobacteria</taxon>
        <taxon>Sphingomonadales</taxon>
        <taxon>Sphingosinicellaceae</taxon>
        <taxon>Sandarakinorhabdus</taxon>
    </lineage>
</organism>
<evidence type="ECO:0000313" key="4">
    <source>
        <dbReference type="EMBL" id="OYQ29996.1"/>
    </source>
</evidence>
<dbReference type="InterPro" id="IPR050832">
    <property type="entry name" value="Bact_Acetyltransf"/>
</dbReference>
<dbReference type="EMBL" id="NOXT01000103">
    <property type="protein sequence ID" value="OYQ29996.1"/>
    <property type="molecule type" value="Genomic_DNA"/>
</dbReference>
<accession>A0A255YL90</accession>
<proteinExistence type="predicted"/>
<evidence type="ECO:0000313" key="5">
    <source>
        <dbReference type="Proteomes" id="UP000216991"/>
    </source>
</evidence>
<dbReference type="Gene3D" id="3.40.630.30">
    <property type="match status" value="1"/>
</dbReference>
<dbReference type="InterPro" id="IPR000182">
    <property type="entry name" value="GNAT_dom"/>
</dbReference>
<dbReference type="PROSITE" id="PS51186">
    <property type="entry name" value="GNAT"/>
    <property type="match status" value="1"/>
</dbReference>
<dbReference type="SUPFAM" id="SSF55729">
    <property type="entry name" value="Acyl-CoA N-acyltransferases (Nat)"/>
    <property type="match status" value="1"/>
</dbReference>
<sequence length="172" mass="19015">MSLAVAYRDGTPADAAMLAGLAAATFVETFGTLYKLEDLNNFIAGYTAAAYGAELADPDIKVRLAMIGDVAIGFCKVSRLKLPAPEPAPGAMELRQLYLYKPWHGLKIADVLTEWAKDQARIRSAPEMWLSVFTENPRARRFYARHGFVEVAPYHFMVGTQADEDILCRVTL</sequence>
<dbReference type="PANTHER" id="PTHR43877">
    <property type="entry name" value="AMINOALKYLPHOSPHONATE N-ACETYLTRANSFERASE-RELATED-RELATED"/>
    <property type="match status" value="1"/>
</dbReference>
<dbReference type="InterPro" id="IPR016181">
    <property type="entry name" value="Acyl_CoA_acyltransferase"/>
</dbReference>